<keyword evidence="1" id="KW-0812">Transmembrane</keyword>
<keyword evidence="1" id="KW-1133">Transmembrane helix</keyword>
<feature type="domain" description="MHYT" evidence="4">
    <location>
        <begin position="5"/>
        <end position="197"/>
    </location>
</feature>
<protein>
    <submittedName>
        <fullName evidence="5">EAL domain-containing protein</fullName>
    </submittedName>
</protein>
<dbReference type="InterPro" id="IPR000160">
    <property type="entry name" value="GGDEF_dom"/>
</dbReference>
<dbReference type="Pfam" id="PF03707">
    <property type="entry name" value="MHYT"/>
    <property type="match status" value="2"/>
</dbReference>
<dbReference type="PANTHER" id="PTHR44757">
    <property type="entry name" value="DIGUANYLATE CYCLASE DGCP"/>
    <property type="match status" value="1"/>
</dbReference>
<proteinExistence type="predicted"/>
<dbReference type="InterPro" id="IPR029787">
    <property type="entry name" value="Nucleotide_cyclase"/>
</dbReference>
<evidence type="ECO:0000256" key="1">
    <source>
        <dbReference type="PROSITE-ProRule" id="PRU00244"/>
    </source>
</evidence>
<dbReference type="InterPro" id="IPR043128">
    <property type="entry name" value="Rev_trsase/Diguanyl_cyclase"/>
</dbReference>
<dbReference type="Gene3D" id="3.20.20.450">
    <property type="entry name" value="EAL domain"/>
    <property type="match status" value="1"/>
</dbReference>
<dbReference type="SUPFAM" id="SSF55073">
    <property type="entry name" value="Nucleotide cyclase"/>
    <property type="match status" value="1"/>
</dbReference>
<organism evidence="5 6">
    <name type="scientific">Gracilibacillus salinarum</name>
    <dbReference type="NCBI Taxonomy" id="2932255"/>
    <lineage>
        <taxon>Bacteria</taxon>
        <taxon>Bacillati</taxon>
        <taxon>Bacillota</taxon>
        <taxon>Bacilli</taxon>
        <taxon>Bacillales</taxon>
        <taxon>Bacillaceae</taxon>
        <taxon>Gracilibacillus</taxon>
    </lineage>
</organism>
<dbReference type="NCBIfam" id="TIGR00254">
    <property type="entry name" value="GGDEF"/>
    <property type="match status" value="1"/>
</dbReference>
<dbReference type="SMART" id="SM00267">
    <property type="entry name" value="GGDEF"/>
    <property type="match status" value="1"/>
</dbReference>
<dbReference type="PROSITE" id="PS50924">
    <property type="entry name" value="MHYT"/>
    <property type="match status" value="1"/>
</dbReference>
<evidence type="ECO:0000313" key="5">
    <source>
        <dbReference type="EMBL" id="UOQ86874.1"/>
    </source>
</evidence>
<dbReference type="CDD" id="cd01948">
    <property type="entry name" value="EAL"/>
    <property type="match status" value="1"/>
</dbReference>
<dbReference type="SMART" id="SM00052">
    <property type="entry name" value="EAL"/>
    <property type="match status" value="1"/>
</dbReference>
<sequence length="670" mass="75260">MNADYNIFLVAISIIIAITASYSALNIAAKISNAEGKSKLFWLIAGSIVMGAGVWSMHFIGMLAYRSHSMVDYDVLITILSMLASVFSSFLAFFITMPKAINKWKIACGGGVMGAGIVTMHYLGMKAMIMDAEMMYDPGLVTLSVVIALCASYAALLLFVRFRHDASSTWLKWGAAIIMGIAISGMHYTAMSATTFQMTESHVSHGGTDYAPDTFLLFGVIGTIFLIIMVSWVAMFFDRFVLEKMAFQDNVTGLANRNEMIRYFRKQPIGKKIAVLFLDLDQFKAINDTLGHEIGDLLLMEVGAILRKFESHSLRAYRIGGDEFLFISEYAEVPWMEKIADDILKEINLPIRVDGNELYVTGSIGIAEGTISDVGHTKLLRTADTAMYIAKRKGKNQYCVYTEEMGVKEVRRMELEKDLPRALEDDQFHLEYQPKWNVKTNSLYGFEALIRWDHPRLGVVPPIEFIPVAEENGIIVSVTKWTLETACKQCYEWSTHQGLNQPVAVNVSPSLFQTGTLYELIKHALDQSTLDPDKLEIEITESMMLHDVEDIIRQLNRIRQLGVKVSMDDFGTGYSSIGLLDTLPINAVKLDRIFTQDIEKPSKQAIIQAIIVLAESLDLDVVAEGVELEKDIDYLMKLGCFVMQGYYYSKPMKFEHIDEWASQREASLIK</sequence>
<dbReference type="Pfam" id="PF00990">
    <property type="entry name" value="GGDEF"/>
    <property type="match status" value="1"/>
</dbReference>
<feature type="domain" description="EAL" evidence="2">
    <location>
        <begin position="412"/>
        <end position="665"/>
    </location>
</feature>
<dbReference type="InterPro" id="IPR001633">
    <property type="entry name" value="EAL_dom"/>
</dbReference>
<dbReference type="PROSITE" id="PS50887">
    <property type="entry name" value="GGDEF"/>
    <property type="match status" value="1"/>
</dbReference>
<name>A0ABY4GRH2_9BACI</name>
<feature type="transmembrane region" description="Helical" evidence="1">
    <location>
        <begin position="143"/>
        <end position="162"/>
    </location>
</feature>
<feature type="transmembrane region" description="Helical" evidence="1">
    <location>
        <begin position="75"/>
        <end position="94"/>
    </location>
</feature>
<evidence type="ECO:0000259" key="4">
    <source>
        <dbReference type="PROSITE" id="PS50924"/>
    </source>
</evidence>
<feature type="domain" description="GGDEF" evidence="3">
    <location>
        <begin position="271"/>
        <end position="403"/>
    </location>
</feature>
<dbReference type="PANTHER" id="PTHR44757:SF2">
    <property type="entry name" value="BIOFILM ARCHITECTURE MAINTENANCE PROTEIN MBAA"/>
    <property type="match status" value="1"/>
</dbReference>
<dbReference type="EMBL" id="CP095071">
    <property type="protein sequence ID" value="UOQ86874.1"/>
    <property type="molecule type" value="Genomic_DNA"/>
</dbReference>
<dbReference type="InterPro" id="IPR052155">
    <property type="entry name" value="Biofilm_reg_signaling"/>
</dbReference>
<reference evidence="5 6" key="1">
    <citation type="submission" date="2022-04" db="EMBL/GenBank/DDBJ databases">
        <title>Gracilibacillus sp. isolated from saltern.</title>
        <authorList>
            <person name="Won M."/>
            <person name="Lee C.-M."/>
            <person name="Woen H.-Y."/>
            <person name="Kwon S.-W."/>
        </authorList>
    </citation>
    <scope>NUCLEOTIDE SEQUENCE [LARGE SCALE GENOMIC DNA]</scope>
    <source>
        <strain evidence="5 6">SSPM10-3</strain>
    </source>
</reference>
<keyword evidence="1" id="KW-0472">Membrane</keyword>
<evidence type="ECO:0000259" key="2">
    <source>
        <dbReference type="PROSITE" id="PS50883"/>
    </source>
</evidence>
<evidence type="ECO:0000313" key="6">
    <source>
        <dbReference type="Proteomes" id="UP000831537"/>
    </source>
</evidence>
<dbReference type="RefSeq" id="WP_244747248.1">
    <property type="nucleotide sequence ID" value="NZ_CP095071.1"/>
</dbReference>
<dbReference type="SUPFAM" id="SSF141868">
    <property type="entry name" value="EAL domain-like"/>
    <property type="match status" value="1"/>
</dbReference>
<gene>
    <name evidence="5" type="ORF">MUN87_08305</name>
</gene>
<feature type="transmembrane region" description="Helical" evidence="1">
    <location>
        <begin position="40"/>
        <end position="63"/>
    </location>
</feature>
<dbReference type="Proteomes" id="UP000831537">
    <property type="component" value="Chromosome"/>
</dbReference>
<dbReference type="Pfam" id="PF00563">
    <property type="entry name" value="EAL"/>
    <property type="match status" value="1"/>
</dbReference>
<dbReference type="Gene3D" id="3.30.70.270">
    <property type="match status" value="1"/>
</dbReference>
<dbReference type="PROSITE" id="PS50883">
    <property type="entry name" value="EAL"/>
    <property type="match status" value="1"/>
</dbReference>
<keyword evidence="6" id="KW-1185">Reference proteome</keyword>
<feature type="transmembrane region" description="Helical" evidence="1">
    <location>
        <begin position="106"/>
        <end position="123"/>
    </location>
</feature>
<feature type="transmembrane region" description="Helical" evidence="1">
    <location>
        <begin position="6"/>
        <end position="28"/>
    </location>
</feature>
<accession>A0ABY4GRH2</accession>
<dbReference type="InterPro" id="IPR005330">
    <property type="entry name" value="MHYT_dom"/>
</dbReference>
<dbReference type="CDD" id="cd01949">
    <property type="entry name" value="GGDEF"/>
    <property type="match status" value="1"/>
</dbReference>
<evidence type="ECO:0000259" key="3">
    <source>
        <dbReference type="PROSITE" id="PS50887"/>
    </source>
</evidence>
<dbReference type="InterPro" id="IPR035919">
    <property type="entry name" value="EAL_sf"/>
</dbReference>
<feature type="transmembrane region" description="Helical" evidence="1">
    <location>
        <begin position="174"/>
        <end position="195"/>
    </location>
</feature>
<feature type="transmembrane region" description="Helical" evidence="1">
    <location>
        <begin position="215"/>
        <end position="237"/>
    </location>
</feature>